<evidence type="ECO:0000256" key="2">
    <source>
        <dbReference type="ARBA" id="ARBA00022692"/>
    </source>
</evidence>
<evidence type="ECO:0000256" key="4">
    <source>
        <dbReference type="ARBA" id="ARBA00023136"/>
    </source>
</evidence>
<feature type="transmembrane region" description="Helical" evidence="7">
    <location>
        <begin position="184"/>
        <end position="208"/>
    </location>
</feature>
<feature type="region of interest" description="Disordered" evidence="6">
    <location>
        <begin position="348"/>
        <end position="382"/>
    </location>
</feature>
<dbReference type="AlphaFoldDB" id="A0A5J5EJM7"/>
<keyword evidence="3 7" id="KW-1133">Transmembrane helix</keyword>
<organism evidence="9 10">
    <name type="scientific">Sphaerosporella brunnea</name>
    <dbReference type="NCBI Taxonomy" id="1250544"/>
    <lineage>
        <taxon>Eukaryota</taxon>
        <taxon>Fungi</taxon>
        <taxon>Dikarya</taxon>
        <taxon>Ascomycota</taxon>
        <taxon>Pezizomycotina</taxon>
        <taxon>Pezizomycetes</taxon>
        <taxon>Pezizales</taxon>
        <taxon>Pyronemataceae</taxon>
        <taxon>Sphaerosporella</taxon>
    </lineage>
</organism>
<keyword evidence="4 7" id="KW-0472">Membrane</keyword>
<comment type="similarity">
    <text evidence="5">Belongs to the SAT4 family.</text>
</comment>
<feature type="transmembrane region" description="Helical" evidence="7">
    <location>
        <begin position="102"/>
        <end position="123"/>
    </location>
</feature>
<feature type="transmembrane region" description="Helical" evidence="7">
    <location>
        <begin position="29"/>
        <end position="48"/>
    </location>
</feature>
<dbReference type="OrthoDB" id="5022096at2759"/>
<dbReference type="PANTHER" id="PTHR33048">
    <property type="entry name" value="PTH11-LIKE INTEGRAL MEMBRANE PROTEIN (AFU_ORTHOLOGUE AFUA_5G11245)"/>
    <property type="match status" value="1"/>
</dbReference>
<dbReference type="GO" id="GO:0016020">
    <property type="term" value="C:membrane"/>
    <property type="evidence" value="ECO:0007669"/>
    <property type="project" value="UniProtKB-SubCell"/>
</dbReference>
<proteinExistence type="inferred from homology"/>
<dbReference type="InterPro" id="IPR052337">
    <property type="entry name" value="SAT4-like"/>
</dbReference>
<sequence>MSMPSGTSRNTTTTTTTTTIETRAQTIQIVDYSLLALVIVAVSARLYSRVRIIRKVFFDDVCILLATALLLALIAIHTVMVLRYSWGQHNNTVSASSLVKQVLFGQLCRILYPPTTTLIRLSVLVFVRRLSPHSWIYYTTILLIILNILYALIFTLLIIIECNPVHASFAYFCPSHTICLKGRMLALATLITSVALDIYTWMIPVILILRVQLLGWRKKLGAVVLLGIGLLACIAGAMRLPRIQDFFTKMYDYSWLGVPIGIWTVIEISIGILAASIPATAPLMIHLSRRFIPWGTPPRIIVIPDIEAVVADEECGKTPCTAEAAIEMRKYQSTEVLWSGGVEGVEWDGGGRERGGTINSFSGSREDGRTMTINSAVESSRD</sequence>
<feature type="compositionally biased region" description="Polar residues" evidence="6">
    <location>
        <begin position="371"/>
        <end position="382"/>
    </location>
</feature>
<evidence type="ECO:0000256" key="1">
    <source>
        <dbReference type="ARBA" id="ARBA00004141"/>
    </source>
</evidence>
<evidence type="ECO:0000259" key="8">
    <source>
        <dbReference type="Pfam" id="PF20684"/>
    </source>
</evidence>
<evidence type="ECO:0000313" key="9">
    <source>
        <dbReference type="EMBL" id="KAA8895239.1"/>
    </source>
</evidence>
<feature type="transmembrane region" description="Helical" evidence="7">
    <location>
        <begin position="260"/>
        <end position="285"/>
    </location>
</feature>
<feature type="transmembrane region" description="Helical" evidence="7">
    <location>
        <begin position="220"/>
        <end position="240"/>
    </location>
</feature>
<dbReference type="InterPro" id="IPR049326">
    <property type="entry name" value="Rhodopsin_dom_fungi"/>
</dbReference>
<evidence type="ECO:0000256" key="5">
    <source>
        <dbReference type="ARBA" id="ARBA00038359"/>
    </source>
</evidence>
<evidence type="ECO:0000256" key="3">
    <source>
        <dbReference type="ARBA" id="ARBA00022989"/>
    </source>
</evidence>
<reference evidence="9 10" key="1">
    <citation type="submission" date="2019-09" db="EMBL/GenBank/DDBJ databases">
        <title>Draft genome of the ectomycorrhizal ascomycete Sphaerosporella brunnea.</title>
        <authorList>
            <consortium name="DOE Joint Genome Institute"/>
            <person name="Benucci G.M."/>
            <person name="Marozzi G."/>
            <person name="Antonielli L."/>
            <person name="Sanchez S."/>
            <person name="Marco P."/>
            <person name="Wang X."/>
            <person name="Falini L.B."/>
            <person name="Barry K."/>
            <person name="Haridas S."/>
            <person name="Lipzen A."/>
            <person name="Labutti K."/>
            <person name="Grigoriev I.V."/>
            <person name="Murat C."/>
            <person name="Martin F."/>
            <person name="Albertini E."/>
            <person name="Donnini D."/>
            <person name="Bonito G."/>
        </authorList>
    </citation>
    <scope>NUCLEOTIDE SEQUENCE [LARGE SCALE GENOMIC DNA]</scope>
    <source>
        <strain evidence="9 10">Sb_GMNB300</strain>
    </source>
</reference>
<comment type="caution">
    <text evidence="9">The sequence shown here is derived from an EMBL/GenBank/DDBJ whole genome shotgun (WGS) entry which is preliminary data.</text>
</comment>
<dbReference type="Pfam" id="PF20684">
    <property type="entry name" value="Fung_rhodopsin"/>
    <property type="match status" value="1"/>
</dbReference>
<feature type="transmembrane region" description="Helical" evidence="7">
    <location>
        <begin position="60"/>
        <end position="82"/>
    </location>
</feature>
<evidence type="ECO:0000313" key="10">
    <source>
        <dbReference type="Proteomes" id="UP000326924"/>
    </source>
</evidence>
<dbReference type="Proteomes" id="UP000326924">
    <property type="component" value="Unassembled WGS sequence"/>
</dbReference>
<protein>
    <recommendedName>
        <fullName evidence="8">Rhodopsin domain-containing protein</fullName>
    </recommendedName>
</protein>
<comment type="subcellular location">
    <subcellularLocation>
        <location evidence="1">Membrane</location>
        <topology evidence="1">Multi-pass membrane protein</topology>
    </subcellularLocation>
</comment>
<keyword evidence="10" id="KW-1185">Reference proteome</keyword>
<dbReference type="EMBL" id="VXIS01000278">
    <property type="protein sequence ID" value="KAA8895239.1"/>
    <property type="molecule type" value="Genomic_DNA"/>
</dbReference>
<feature type="domain" description="Rhodopsin" evidence="8">
    <location>
        <begin position="44"/>
        <end position="284"/>
    </location>
</feature>
<keyword evidence="2 7" id="KW-0812">Transmembrane</keyword>
<feature type="transmembrane region" description="Helical" evidence="7">
    <location>
        <begin position="135"/>
        <end position="160"/>
    </location>
</feature>
<evidence type="ECO:0000256" key="7">
    <source>
        <dbReference type="SAM" id="Phobius"/>
    </source>
</evidence>
<dbReference type="PANTHER" id="PTHR33048:SF129">
    <property type="entry name" value="INTEGRAL MEMBRANE PROTEIN-RELATED"/>
    <property type="match status" value="1"/>
</dbReference>
<evidence type="ECO:0000256" key="6">
    <source>
        <dbReference type="SAM" id="MobiDB-lite"/>
    </source>
</evidence>
<name>A0A5J5EJM7_9PEZI</name>
<dbReference type="InParanoid" id="A0A5J5EJM7"/>
<gene>
    <name evidence="9" type="ORF">FN846DRAFT_346468</name>
</gene>
<accession>A0A5J5EJM7</accession>